<dbReference type="AlphaFoldDB" id="A0A4Y7T1M3"/>
<comment type="caution">
    <text evidence="3">The sequence shown here is derived from an EMBL/GenBank/DDBJ whole genome shotgun (WGS) entry which is preliminary data.</text>
</comment>
<dbReference type="OrthoDB" id="2885124at2759"/>
<evidence type="ECO:0000256" key="1">
    <source>
        <dbReference type="SAM" id="MobiDB-lite"/>
    </source>
</evidence>
<sequence>MHLLDFPAELLATICGHSDWDDVLRLRQTCKFLKKVSYHRETWTAILSSLRPREVRQNPGIALASVCTHNLDSGYDRASSDRQQAVFSSQGGNE</sequence>
<dbReference type="InterPro" id="IPR036047">
    <property type="entry name" value="F-box-like_dom_sf"/>
</dbReference>
<evidence type="ECO:0000313" key="4">
    <source>
        <dbReference type="Proteomes" id="UP000298030"/>
    </source>
</evidence>
<dbReference type="InterPro" id="IPR001810">
    <property type="entry name" value="F-box_dom"/>
</dbReference>
<organism evidence="3 4">
    <name type="scientific">Coprinellus micaceus</name>
    <name type="common">Glistening ink-cap mushroom</name>
    <name type="synonym">Coprinus micaceus</name>
    <dbReference type="NCBI Taxonomy" id="71717"/>
    <lineage>
        <taxon>Eukaryota</taxon>
        <taxon>Fungi</taxon>
        <taxon>Dikarya</taxon>
        <taxon>Basidiomycota</taxon>
        <taxon>Agaricomycotina</taxon>
        <taxon>Agaricomycetes</taxon>
        <taxon>Agaricomycetidae</taxon>
        <taxon>Agaricales</taxon>
        <taxon>Agaricineae</taxon>
        <taxon>Psathyrellaceae</taxon>
        <taxon>Coprinellus</taxon>
    </lineage>
</organism>
<protein>
    <recommendedName>
        <fullName evidence="2">F-box domain-containing protein</fullName>
    </recommendedName>
</protein>
<feature type="compositionally biased region" description="Polar residues" evidence="1">
    <location>
        <begin position="81"/>
        <end position="94"/>
    </location>
</feature>
<dbReference type="Proteomes" id="UP000298030">
    <property type="component" value="Unassembled WGS sequence"/>
</dbReference>
<dbReference type="SUPFAM" id="SSF81383">
    <property type="entry name" value="F-box domain"/>
    <property type="match status" value="1"/>
</dbReference>
<evidence type="ECO:0000259" key="2">
    <source>
        <dbReference type="PROSITE" id="PS50181"/>
    </source>
</evidence>
<name>A0A4Y7T1M3_COPMI</name>
<proteinExistence type="predicted"/>
<evidence type="ECO:0000313" key="3">
    <source>
        <dbReference type="EMBL" id="TEB28067.1"/>
    </source>
</evidence>
<reference evidence="3 4" key="1">
    <citation type="journal article" date="2019" name="Nat. Ecol. Evol.">
        <title>Megaphylogeny resolves global patterns of mushroom evolution.</title>
        <authorList>
            <person name="Varga T."/>
            <person name="Krizsan K."/>
            <person name="Foldi C."/>
            <person name="Dima B."/>
            <person name="Sanchez-Garcia M."/>
            <person name="Sanchez-Ramirez S."/>
            <person name="Szollosi G.J."/>
            <person name="Szarkandi J.G."/>
            <person name="Papp V."/>
            <person name="Albert L."/>
            <person name="Andreopoulos W."/>
            <person name="Angelini C."/>
            <person name="Antonin V."/>
            <person name="Barry K.W."/>
            <person name="Bougher N.L."/>
            <person name="Buchanan P."/>
            <person name="Buyck B."/>
            <person name="Bense V."/>
            <person name="Catcheside P."/>
            <person name="Chovatia M."/>
            <person name="Cooper J."/>
            <person name="Damon W."/>
            <person name="Desjardin D."/>
            <person name="Finy P."/>
            <person name="Geml J."/>
            <person name="Haridas S."/>
            <person name="Hughes K."/>
            <person name="Justo A."/>
            <person name="Karasinski D."/>
            <person name="Kautmanova I."/>
            <person name="Kiss B."/>
            <person name="Kocsube S."/>
            <person name="Kotiranta H."/>
            <person name="LaButti K.M."/>
            <person name="Lechner B.E."/>
            <person name="Liimatainen K."/>
            <person name="Lipzen A."/>
            <person name="Lukacs Z."/>
            <person name="Mihaltcheva S."/>
            <person name="Morgado L.N."/>
            <person name="Niskanen T."/>
            <person name="Noordeloos M.E."/>
            <person name="Ohm R.A."/>
            <person name="Ortiz-Santana B."/>
            <person name="Ovrebo C."/>
            <person name="Racz N."/>
            <person name="Riley R."/>
            <person name="Savchenko A."/>
            <person name="Shiryaev A."/>
            <person name="Soop K."/>
            <person name="Spirin V."/>
            <person name="Szebenyi C."/>
            <person name="Tomsovsky M."/>
            <person name="Tulloss R.E."/>
            <person name="Uehling J."/>
            <person name="Grigoriev I.V."/>
            <person name="Vagvolgyi C."/>
            <person name="Papp T."/>
            <person name="Martin F.M."/>
            <person name="Miettinen O."/>
            <person name="Hibbett D.S."/>
            <person name="Nagy L.G."/>
        </authorList>
    </citation>
    <scope>NUCLEOTIDE SEQUENCE [LARGE SCALE GENOMIC DNA]</scope>
    <source>
        <strain evidence="3 4">FP101781</strain>
    </source>
</reference>
<dbReference type="Gene3D" id="1.20.1280.50">
    <property type="match status" value="1"/>
</dbReference>
<accession>A0A4Y7T1M3</accession>
<keyword evidence="4" id="KW-1185">Reference proteome</keyword>
<dbReference type="EMBL" id="QPFP01000035">
    <property type="protein sequence ID" value="TEB28067.1"/>
    <property type="molecule type" value="Genomic_DNA"/>
</dbReference>
<dbReference type="PROSITE" id="PS50181">
    <property type="entry name" value="FBOX"/>
    <property type="match status" value="1"/>
</dbReference>
<feature type="region of interest" description="Disordered" evidence="1">
    <location>
        <begin position="75"/>
        <end position="94"/>
    </location>
</feature>
<feature type="domain" description="F-box" evidence="2">
    <location>
        <begin position="1"/>
        <end position="46"/>
    </location>
</feature>
<gene>
    <name evidence="3" type="ORF">FA13DRAFT_828056</name>
</gene>